<evidence type="ECO:0000313" key="2">
    <source>
        <dbReference type="EMBL" id="GGN04100.1"/>
    </source>
</evidence>
<keyword evidence="3" id="KW-1185">Reference proteome</keyword>
<evidence type="ECO:0000313" key="3">
    <source>
        <dbReference type="Proteomes" id="UP000597656"/>
    </source>
</evidence>
<name>A0ABQ2I912_9PSEU</name>
<feature type="compositionally biased region" description="Polar residues" evidence="1">
    <location>
        <begin position="1"/>
        <end position="10"/>
    </location>
</feature>
<reference evidence="3" key="1">
    <citation type="journal article" date="2019" name="Int. J. Syst. Evol. Microbiol.">
        <title>The Global Catalogue of Microorganisms (GCM) 10K type strain sequencing project: providing services to taxonomists for standard genome sequencing and annotation.</title>
        <authorList>
            <consortium name="The Broad Institute Genomics Platform"/>
            <consortium name="The Broad Institute Genome Sequencing Center for Infectious Disease"/>
            <person name="Wu L."/>
            <person name="Ma J."/>
        </authorList>
    </citation>
    <scope>NUCLEOTIDE SEQUENCE [LARGE SCALE GENOMIC DNA]</scope>
    <source>
        <strain evidence="3">CGMCC 4.7319</strain>
    </source>
</reference>
<sequence>MPSKAAQNRGSPVDRARTGSKHHLIPGGHAISLTGGNRNDVTELIPLIDQIPPVRSKCGRPRFRPDVAAAAGDFGGPLRVTIPNRWCAPAPPIRRGPAT</sequence>
<proteinExistence type="predicted"/>
<accession>A0ABQ2I912</accession>
<organism evidence="2 3">
    <name type="scientific">Lentzea pudingi</name>
    <dbReference type="NCBI Taxonomy" id="1789439"/>
    <lineage>
        <taxon>Bacteria</taxon>
        <taxon>Bacillati</taxon>
        <taxon>Actinomycetota</taxon>
        <taxon>Actinomycetes</taxon>
        <taxon>Pseudonocardiales</taxon>
        <taxon>Pseudonocardiaceae</taxon>
        <taxon>Lentzea</taxon>
    </lineage>
</organism>
<protein>
    <recommendedName>
        <fullName evidence="4">Transposase DDE domain-containing protein</fullName>
    </recommendedName>
</protein>
<dbReference type="EMBL" id="BMNC01000006">
    <property type="protein sequence ID" value="GGN04100.1"/>
    <property type="molecule type" value="Genomic_DNA"/>
</dbReference>
<dbReference type="Proteomes" id="UP000597656">
    <property type="component" value="Unassembled WGS sequence"/>
</dbReference>
<feature type="region of interest" description="Disordered" evidence="1">
    <location>
        <begin position="1"/>
        <end position="36"/>
    </location>
</feature>
<comment type="caution">
    <text evidence="2">The sequence shown here is derived from an EMBL/GenBank/DDBJ whole genome shotgun (WGS) entry which is preliminary data.</text>
</comment>
<gene>
    <name evidence="2" type="ORF">GCM10011609_49140</name>
</gene>
<evidence type="ECO:0008006" key="4">
    <source>
        <dbReference type="Google" id="ProtNLM"/>
    </source>
</evidence>
<evidence type="ECO:0000256" key="1">
    <source>
        <dbReference type="SAM" id="MobiDB-lite"/>
    </source>
</evidence>